<name>A0A426ZY94_ENSVE</name>
<feature type="transmembrane region" description="Helical" evidence="1">
    <location>
        <begin position="79"/>
        <end position="100"/>
    </location>
</feature>
<protein>
    <submittedName>
        <fullName evidence="2">Uncharacterized protein</fullName>
    </submittedName>
</protein>
<evidence type="ECO:0000256" key="1">
    <source>
        <dbReference type="SAM" id="Phobius"/>
    </source>
</evidence>
<comment type="caution">
    <text evidence="2">The sequence shown here is derived from an EMBL/GenBank/DDBJ whole genome shotgun (WGS) entry which is preliminary data.</text>
</comment>
<keyword evidence="1" id="KW-0472">Membrane</keyword>
<dbReference type="AlphaFoldDB" id="A0A426ZY94"/>
<dbReference type="Proteomes" id="UP000287651">
    <property type="component" value="Unassembled WGS sequence"/>
</dbReference>
<keyword evidence="1" id="KW-1133">Transmembrane helix</keyword>
<sequence length="113" mass="12127">MRITASATCGGVHGPRRRLLPLAPRRGLLGPNYFFTAGLRRAAASDLFGSLRLRSSPAAPALQEKCGRSPVVAMAGDGAFLPVSPFLLLACVAYCTFPVLKSLDCYESWRQCL</sequence>
<reference evidence="2 3" key="1">
    <citation type="journal article" date="2014" name="Agronomy (Basel)">
        <title>A Draft Genome Sequence for Ensete ventricosum, the Drought-Tolerant Tree Against Hunger.</title>
        <authorList>
            <person name="Harrison J."/>
            <person name="Moore K.A."/>
            <person name="Paszkiewicz K."/>
            <person name="Jones T."/>
            <person name="Grant M."/>
            <person name="Ambacheew D."/>
            <person name="Muzemil S."/>
            <person name="Studholme D.J."/>
        </authorList>
    </citation>
    <scope>NUCLEOTIDE SEQUENCE [LARGE SCALE GENOMIC DNA]</scope>
</reference>
<evidence type="ECO:0000313" key="2">
    <source>
        <dbReference type="EMBL" id="RRT68930.1"/>
    </source>
</evidence>
<organism evidence="2 3">
    <name type="scientific">Ensete ventricosum</name>
    <name type="common">Abyssinian banana</name>
    <name type="synonym">Musa ensete</name>
    <dbReference type="NCBI Taxonomy" id="4639"/>
    <lineage>
        <taxon>Eukaryota</taxon>
        <taxon>Viridiplantae</taxon>
        <taxon>Streptophyta</taxon>
        <taxon>Embryophyta</taxon>
        <taxon>Tracheophyta</taxon>
        <taxon>Spermatophyta</taxon>
        <taxon>Magnoliopsida</taxon>
        <taxon>Liliopsida</taxon>
        <taxon>Zingiberales</taxon>
        <taxon>Musaceae</taxon>
        <taxon>Ensete</taxon>
    </lineage>
</organism>
<keyword evidence="1" id="KW-0812">Transmembrane</keyword>
<gene>
    <name evidence="2" type="ORF">B296_00032401</name>
</gene>
<proteinExistence type="predicted"/>
<accession>A0A426ZY94</accession>
<evidence type="ECO:0000313" key="3">
    <source>
        <dbReference type="Proteomes" id="UP000287651"/>
    </source>
</evidence>
<dbReference type="EMBL" id="AMZH03004530">
    <property type="protein sequence ID" value="RRT68930.1"/>
    <property type="molecule type" value="Genomic_DNA"/>
</dbReference>